<comment type="subcellular location">
    <subcellularLocation>
        <location evidence="1">Membrane</location>
        <topology evidence="1">Multi-pass membrane protein</topology>
    </subcellularLocation>
</comment>
<proteinExistence type="predicted"/>
<feature type="transmembrane region" description="Helical" evidence="5">
    <location>
        <begin position="210"/>
        <end position="232"/>
    </location>
</feature>
<sequence>MRRLCSDRMVLGAGLASLSFGNAVLLPVLVPVALDVGLTEAKAGLVLSLGALMVPLTAPVWGARADRIGAARVFRIGVAGGALSFLLLALLLWAAQAGHVMGVALFLALAAARMLYGGVASAALPAAVSHLAADTDPATRTRAMSLPGTAFTLGSLAGAALALPLIPLAGPIAPLFVVAALGGLCVLLAPHPRHAAPPPTTVPARTLRAAPSGLVICAALAMTGLAMAHALLPVLLQARGALSVSETVRSGAFAGLVATIATLGGIRLAARAGLGPATTALAGTLVAGAGMLALALAPGVAGTIAAVSTLSFGLGLLTPSLQAQVSLEARAQGQAAGQLSAATGLAWIVGPAAGLTLHGVFGAAILPAAAALLLPFAAALAGRIAGQAR</sequence>
<dbReference type="InterPro" id="IPR011701">
    <property type="entry name" value="MFS"/>
</dbReference>
<evidence type="ECO:0000313" key="8">
    <source>
        <dbReference type="Proteomes" id="UP000199093"/>
    </source>
</evidence>
<dbReference type="STRING" id="555512.SAMN04487993_101729"/>
<dbReference type="InterPro" id="IPR001958">
    <property type="entry name" value="Tet-R_TetA/multi-R_MdtG-like"/>
</dbReference>
<dbReference type="RefSeq" id="WP_089849530.1">
    <property type="nucleotide sequence ID" value="NZ_FNEJ01000017.1"/>
</dbReference>
<dbReference type="GO" id="GO:0022857">
    <property type="term" value="F:transmembrane transporter activity"/>
    <property type="evidence" value="ECO:0007669"/>
    <property type="project" value="InterPro"/>
</dbReference>
<organism evidence="7 8">
    <name type="scientific">Salipiger marinus</name>
    <dbReference type="NCBI Taxonomy" id="555512"/>
    <lineage>
        <taxon>Bacteria</taxon>
        <taxon>Pseudomonadati</taxon>
        <taxon>Pseudomonadota</taxon>
        <taxon>Alphaproteobacteria</taxon>
        <taxon>Rhodobacterales</taxon>
        <taxon>Roseobacteraceae</taxon>
        <taxon>Salipiger</taxon>
    </lineage>
</organism>
<dbReference type="OrthoDB" id="9810492at2"/>
<feature type="transmembrane region" description="Helical" evidence="5">
    <location>
        <begin position="172"/>
        <end position="189"/>
    </location>
</feature>
<dbReference type="Proteomes" id="UP000199093">
    <property type="component" value="Unassembled WGS sequence"/>
</dbReference>
<evidence type="ECO:0000256" key="4">
    <source>
        <dbReference type="ARBA" id="ARBA00023136"/>
    </source>
</evidence>
<dbReference type="InterPro" id="IPR020846">
    <property type="entry name" value="MFS_dom"/>
</dbReference>
<evidence type="ECO:0000256" key="1">
    <source>
        <dbReference type="ARBA" id="ARBA00004141"/>
    </source>
</evidence>
<keyword evidence="8" id="KW-1185">Reference proteome</keyword>
<accession>A0A1G8QS78</accession>
<dbReference type="InterPro" id="IPR036259">
    <property type="entry name" value="MFS_trans_sf"/>
</dbReference>
<dbReference type="AlphaFoldDB" id="A0A1G8QS78"/>
<keyword evidence="3 5" id="KW-1133">Transmembrane helix</keyword>
<protein>
    <submittedName>
        <fullName evidence="7">Predicted arabinose efflux permease, MFS family</fullName>
    </submittedName>
</protein>
<feature type="transmembrane region" description="Helical" evidence="5">
    <location>
        <begin position="360"/>
        <end position="381"/>
    </location>
</feature>
<reference evidence="7 8" key="1">
    <citation type="submission" date="2016-10" db="EMBL/GenBank/DDBJ databases">
        <authorList>
            <person name="de Groot N.N."/>
        </authorList>
    </citation>
    <scope>NUCLEOTIDE SEQUENCE [LARGE SCALE GENOMIC DNA]</scope>
    <source>
        <strain evidence="7 8">DSM 26424</strain>
    </source>
</reference>
<feature type="transmembrane region" description="Helical" evidence="5">
    <location>
        <begin position="145"/>
        <end position="166"/>
    </location>
</feature>
<feature type="transmembrane region" description="Helical" evidence="5">
    <location>
        <begin position="100"/>
        <end position="124"/>
    </location>
</feature>
<evidence type="ECO:0000256" key="5">
    <source>
        <dbReference type="SAM" id="Phobius"/>
    </source>
</evidence>
<evidence type="ECO:0000313" key="7">
    <source>
        <dbReference type="EMBL" id="SDJ07556.1"/>
    </source>
</evidence>
<gene>
    <name evidence="7" type="ORF">SAMN04487993_101729</name>
</gene>
<dbReference type="SUPFAM" id="SSF103473">
    <property type="entry name" value="MFS general substrate transporter"/>
    <property type="match status" value="1"/>
</dbReference>
<feature type="transmembrane region" description="Helical" evidence="5">
    <location>
        <begin position="73"/>
        <end position="94"/>
    </location>
</feature>
<keyword evidence="4 5" id="KW-0472">Membrane</keyword>
<dbReference type="PANTHER" id="PTHR23546">
    <property type="entry name" value="TRANSPORT PROTEIN"/>
    <property type="match status" value="1"/>
</dbReference>
<feature type="transmembrane region" description="Helical" evidence="5">
    <location>
        <begin position="277"/>
        <end position="297"/>
    </location>
</feature>
<keyword evidence="2 5" id="KW-0812">Transmembrane</keyword>
<dbReference type="PANTHER" id="PTHR23546:SF1">
    <property type="entry name" value="MEMBRANE PROTEIN"/>
    <property type="match status" value="1"/>
</dbReference>
<feature type="domain" description="Major facilitator superfamily (MFS) profile" evidence="6">
    <location>
        <begin position="7"/>
        <end position="389"/>
    </location>
</feature>
<feature type="transmembrane region" description="Helical" evidence="5">
    <location>
        <begin position="252"/>
        <end position="270"/>
    </location>
</feature>
<dbReference type="Pfam" id="PF07690">
    <property type="entry name" value="MFS_1"/>
    <property type="match status" value="1"/>
</dbReference>
<dbReference type="Gene3D" id="1.20.1250.20">
    <property type="entry name" value="MFS general substrate transporter like domains"/>
    <property type="match status" value="2"/>
</dbReference>
<feature type="transmembrane region" description="Helical" evidence="5">
    <location>
        <begin position="41"/>
        <end position="61"/>
    </location>
</feature>
<dbReference type="PROSITE" id="PS50850">
    <property type="entry name" value="MFS"/>
    <property type="match status" value="1"/>
</dbReference>
<name>A0A1G8QS78_9RHOB</name>
<dbReference type="PRINTS" id="PR01035">
    <property type="entry name" value="TCRTETA"/>
</dbReference>
<dbReference type="GO" id="GO:0016020">
    <property type="term" value="C:membrane"/>
    <property type="evidence" value="ECO:0007669"/>
    <property type="project" value="UniProtKB-SubCell"/>
</dbReference>
<dbReference type="EMBL" id="FNEJ01000017">
    <property type="protein sequence ID" value="SDJ07556.1"/>
    <property type="molecule type" value="Genomic_DNA"/>
</dbReference>
<evidence type="ECO:0000256" key="3">
    <source>
        <dbReference type="ARBA" id="ARBA00022989"/>
    </source>
</evidence>
<evidence type="ECO:0000259" key="6">
    <source>
        <dbReference type="PROSITE" id="PS50850"/>
    </source>
</evidence>
<evidence type="ECO:0000256" key="2">
    <source>
        <dbReference type="ARBA" id="ARBA00022692"/>
    </source>
</evidence>